<feature type="domain" description="Retroviral polymerase SH3-like" evidence="5">
    <location>
        <begin position="187"/>
        <end position="249"/>
    </location>
</feature>
<proteinExistence type="predicted"/>
<dbReference type="PANTHER" id="PTHR11439:SF470">
    <property type="entry name" value="CYSTEINE-RICH RLK (RECEPTOR-LIKE PROTEIN KINASE) 8"/>
    <property type="match status" value="1"/>
</dbReference>
<dbReference type="Pfam" id="PF07727">
    <property type="entry name" value="RVT_2"/>
    <property type="match status" value="2"/>
</dbReference>
<accession>A0A438EYF5</accession>
<comment type="caution">
    <text evidence="6">The sequence shown here is derived from an EMBL/GenBank/DDBJ whole genome shotgun (WGS) entry which is preliminary data.</text>
</comment>
<feature type="region of interest" description="Disordered" evidence="2">
    <location>
        <begin position="332"/>
        <end position="368"/>
    </location>
</feature>
<sequence>MTSKSQLFNTYTPSPSNKKIVVVNGSLATVASFGDIYITPTLILKNVLHVPKLSVNLVSIQKLTHDLKCYAIFSLLIVFFKNKARGGGLDLLRKGADILHDSSCVNTPQQNGVVERKNGHLLNTTRALLFQGNVPKSYWGETVLTATYMINRIPSRVLDNKSPEEILKSFYPHFRTSNGLTPRVFGCTAFVHVHSQHRDKLNPQAIKCVFLGYSSTQKGYKCYNPSAKKFYISADVTFTENKPFFPKSSLQGDISMMEDSLYESFEPLDLPHVSTHGDEEPKSSEPESFESITPESPNFTTELVSSPVPASVTRNFPQVPKVYSREKVILEQKQVQESNSDPGNEITVRSDPPLNTQPGETSTDSTDNLDLNLPIAVRKGTRECTNRPLYPLSHYVSLKHLSLAHKNFIVSLNTTIIPNTVSEALTKREWKDVMREEMSALEKNKTWEIVERPKGKNIVDCKWIFTLKYKADGSLERHKARLVAKGYTQTYGVDYQETFSLIAKNKYYEEIYMNISPGFEENTGNKVCKLQKALYGLKQSPRAWFGRFTKVMKEFGYKQSQVTGNDEREKHELKQRLATEFEIKKLGKLKYFLDIEVAYSTQGIFISQQKYMTDLLAETGKMGCKPISTPMDPNHKLGEAKEEPVVDKRMYQRLVDRLIYLAHTRPDIAYSVSVIRQFMHDPRKPHLQIVYRVLHYLKGNPRKGILFKKNNTLTLEAYTDADYAGFLVDRKSTTGYCTFL</sequence>
<dbReference type="Proteomes" id="UP000288805">
    <property type="component" value="Unassembled WGS sequence"/>
</dbReference>
<evidence type="ECO:0000259" key="4">
    <source>
        <dbReference type="Pfam" id="PF22936"/>
    </source>
</evidence>
<feature type="compositionally biased region" description="Polar residues" evidence="2">
    <location>
        <begin position="353"/>
        <end position="368"/>
    </location>
</feature>
<dbReference type="InterPro" id="IPR013103">
    <property type="entry name" value="RVT_2"/>
</dbReference>
<reference evidence="6 7" key="1">
    <citation type="journal article" date="2018" name="PLoS Genet.">
        <title>Population sequencing reveals clonal diversity and ancestral inbreeding in the grapevine cultivar Chardonnay.</title>
        <authorList>
            <person name="Roach M.J."/>
            <person name="Johnson D.L."/>
            <person name="Bohlmann J."/>
            <person name="van Vuuren H.J."/>
            <person name="Jones S.J."/>
            <person name="Pretorius I.S."/>
            <person name="Schmidt S.A."/>
            <person name="Borneman A.R."/>
        </authorList>
    </citation>
    <scope>NUCLEOTIDE SEQUENCE [LARGE SCALE GENOMIC DNA]</scope>
    <source>
        <strain evidence="7">cv. Chardonnay</strain>
        <tissue evidence="6">Leaf</tissue>
    </source>
</reference>
<name>A0A438EYF5_VITVI</name>
<organism evidence="6 7">
    <name type="scientific">Vitis vinifera</name>
    <name type="common">Grape</name>
    <dbReference type="NCBI Taxonomy" id="29760"/>
    <lineage>
        <taxon>Eukaryota</taxon>
        <taxon>Viridiplantae</taxon>
        <taxon>Streptophyta</taxon>
        <taxon>Embryophyta</taxon>
        <taxon>Tracheophyta</taxon>
        <taxon>Spermatophyta</taxon>
        <taxon>Magnoliopsida</taxon>
        <taxon>eudicotyledons</taxon>
        <taxon>Gunneridae</taxon>
        <taxon>Pentapetalae</taxon>
        <taxon>rosids</taxon>
        <taxon>Vitales</taxon>
        <taxon>Vitaceae</taxon>
        <taxon>Viteae</taxon>
        <taxon>Vitis</taxon>
    </lineage>
</organism>
<feature type="compositionally biased region" description="Polar residues" evidence="2">
    <location>
        <begin position="293"/>
        <end position="304"/>
    </location>
</feature>
<evidence type="ECO:0000256" key="1">
    <source>
        <dbReference type="ARBA" id="ARBA00022750"/>
    </source>
</evidence>
<dbReference type="AlphaFoldDB" id="A0A438EYF5"/>
<dbReference type="InterPro" id="IPR036397">
    <property type="entry name" value="RNaseH_sf"/>
</dbReference>
<evidence type="ECO:0000313" key="7">
    <source>
        <dbReference type="Proteomes" id="UP000288805"/>
    </source>
</evidence>
<keyword evidence="1" id="KW-0378">Hydrolase</keyword>
<keyword evidence="1" id="KW-0064">Aspartyl protease</keyword>
<dbReference type="PANTHER" id="PTHR11439">
    <property type="entry name" value="GAG-POL-RELATED RETROTRANSPOSON"/>
    <property type="match status" value="1"/>
</dbReference>
<dbReference type="SUPFAM" id="SSF53098">
    <property type="entry name" value="Ribonuclease H-like"/>
    <property type="match status" value="1"/>
</dbReference>
<evidence type="ECO:0000313" key="6">
    <source>
        <dbReference type="EMBL" id="RVW52780.1"/>
    </source>
</evidence>
<dbReference type="InterPro" id="IPR057670">
    <property type="entry name" value="SH3_retrovirus"/>
</dbReference>
<protein>
    <submittedName>
        <fullName evidence="6">Retrovirus-related Pol polyprotein from transposon RE1</fullName>
    </submittedName>
</protein>
<dbReference type="EMBL" id="QGNW01001162">
    <property type="protein sequence ID" value="RVW52780.1"/>
    <property type="molecule type" value="Genomic_DNA"/>
</dbReference>
<dbReference type="Pfam" id="PF22936">
    <property type="entry name" value="Pol_BBD"/>
    <property type="match status" value="1"/>
</dbReference>
<feature type="compositionally biased region" description="Basic and acidic residues" evidence="2">
    <location>
        <begin position="275"/>
        <end position="285"/>
    </location>
</feature>
<evidence type="ECO:0000259" key="3">
    <source>
        <dbReference type="Pfam" id="PF07727"/>
    </source>
</evidence>
<feature type="domain" description="Retrovirus-related Pol polyprotein from transposon TNT 1-94-like beta-barrel" evidence="4">
    <location>
        <begin position="1"/>
        <end position="65"/>
    </location>
</feature>
<feature type="region of interest" description="Disordered" evidence="2">
    <location>
        <begin position="269"/>
        <end position="306"/>
    </location>
</feature>
<feature type="domain" description="Reverse transcriptase Ty1/copia-type" evidence="3">
    <location>
        <begin position="444"/>
        <end position="504"/>
    </location>
</feature>
<dbReference type="InterPro" id="IPR012337">
    <property type="entry name" value="RNaseH-like_sf"/>
</dbReference>
<gene>
    <name evidence="6" type="primary">RE1_1549</name>
    <name evidence="6" type="ORF">CK203_076600</name>
</gene>
<dbReference type="GO" id="GO:0004190">
    <property type="term" value="F:aspartic-type endopeptidase activity"/>
    <property type="evidence" value="ECO:0007669"/>
    <property type="project" value="UniProtKB-KW"/>
</dbReference>
<evidence type="ECO:0000259" key="5">
    <source>
        <dbReference type="Pfam" id="PF25597"/>
    </source>
</evidence>
<evidence type="ECO:0000256" key="2">
    <source>
        <dbReference type="SAM" id="MobiDB-lite"/>
    </source>
</evidence>
<keyword evidence="1" id="KW-0645">Protease</keyword>
<dbReference type="Pfam" id="PF25597">
    <property type="entry name" value="SH3_retrovirus"/>
    <property type="match status" value="1"/>
</dbReference>
<feature type="domain" description="Reverse transcriptase Ty1/copia-type" evidence="3">
    <location>
        <begin position="508"/>
        <end position="562"/>
    </location>
</feature>
<dbReference type="SUPFAM" id="SSF56672">
    <property type="entry name" value="DNA/RNA polymerases"/>
    <property type="match status" value="1"/>
</dbReference>
<dbReference type="InterPro" id="IPR054722">
    <property type="entry name" value="PolX-like_BBD"/>
</dbReference>
<feature type="compositionally biased region" description="Polar residues" evidence="2">
    <location>
        <begin position="333"/>
        <end position="342"/>
    </location>
</feature>
<dbReference type="Gene3D" id="3.30.420.10">
    <property type="entry name" value="Ribonuclease H-like superfamily/Ribonuclease H"/>
    <property type="match status" value="1"/>
</dbReference>
<dbReference type="GO" id="GO:0003676">
    <property type="term" value="F:nucleic acid binding"/>
    <property type="evidence" value="ECO:0007669"/>
    <property type="project" value="InterPro"/>
</dbReference>
<dbReference type="InterPro" id="IPR043502">
    <property type="entry name" value="DNA/RNA_pol_sf"/>
</dbReference>